<sequence>MEVLLLDTTEKEGEDNLLYHYVHSTDNVGCFSTLSSNSKTTPWVDLRGVLAAAVGATTSLCGESLRFARFGGSSGSSGIVGFVNIYEVLYALAFTSTDLPESIVQYYTRSSCDLLLSLFGYPNAKLYLWRRQAGGSISTSTLNTKLDSVFKGIFTIIQHDLSFGSSLHFAFDGRVPAVNYPLETMAKLAVLDVPFSEPTTSPPTYSVIGRCVFYRKQLAFSTIRSDLLRLLFQWILVGEHFTPDSSVTWPSTIDEGAPTRVDSFELHDFRFTRHGEYPKRHAFLIVTQGNRKLELEGKDGADLWAKNFMDNVNQHCVEDIAIFCAQYLENYLKSTEMLRQQRMEVVQTQFADELEREPQSSASFLWYSVALDRLRGVIIGDELHFSHRNDEKKMKTQEQHHNHILAQFVQHVAAIQLSSQCMYEANPETSPEIPSGISPLKLNVDDPKALFYREKVTAEGDDISTGDAHIFPEVTNIPTAYEKKGRMRRQTAEQIVVNTQLLWIIAITYETLEFFSIIDATLPLELLDHELDRLCAFGGAEPGDETRANNKFIE</sequence>
<proteinExistence type="predicted"/>
<dbReference type="EMBL" id="NBNE01001824">
    <property type="protein sequence ID" value="OWZ12514.1"/>
    <property type="molecule type" value="Genomic_DNA"/>
</dbReference>
<organism evidence="1 2">
    <name type="scientific">Phytophthora megakarya</name>
    <dbReference type="NCBI Taxonomy" id="4795"/>
    <lineage>
        <taxon>Eukaryota</taxon>
        <taxon>Sar</taxon>
        <taxon>Stramenopiles</taxon>
        <taxon>Oomycota</taxon>
        <taxon>Peronosporomycetes</taxon>
        <taxon>Peronosporales</taxon>
        <taxon>Peronosporaceae</taxon>
        <taxon>Phytophthora</taxon>
    </lineage>
</organism>
<dbReference type="OrthoDB" id="163176at2759"/>
<keyword evidence="2" id="KW-1185">Reference proteome</keyword>
<gene>
    <name evidence="1" type="ORF">PHMEG_00014314</name>
</gene>
<accession>A0A225W563</accession>
<name>A0A225W563_9STRA</name>
<reference evidence="2" key="1">
    <citation type="submission" date="2017-03" db="EMBL/GenBank/DDBJ databases">
        <title>Phytopthora megakarya and P. palmivora, two closely related causual agents of cacao black pod achieved similar genome size and gene model numbers by different mechanisms.</title>
        <authorList>
            <person name="Ali S."/>
            <person name="Shao J."/>
            <person name="Larry D.J."/>
            <person name="Kronmiller B."/>
            <person name="Shen D."/>
            <person name="Strem M.D."/>
            <person name="Melnick R.L."/>
            <person name="Guiltinan M.J."/>
            <person name="Tyler B.M."/>
            <person name="Meinhardt L.W."/>
            <person name="Bailey B.A."/>
        </authorList>
    </citation>
    <scope>NUCLEOTIDE SEQUENCE [LARGE SCALE GENOMIC DNA]</scope>
    <source>
        <strain evidence="2">zdho120</strain>
    </source>
</reference>
<protein>
    <submittedName>
        <fullName evidence="1">Uncharacterized protein</fullName>
    </submittedName>
</protein>
<dbReference type="AlphaFoldDB" id="A0A225W563"/>
<comment type="caution">
    <text evidence="1">The sequence shown here is derived from an EMBL/GenBank/DDBJ whole genome shotgun (WGS) entry which is preliminary data.</text>
</comment>
<dbReference type="Proteomes" id="UP000198211">
    <property type="component" value="Unassembled WGS sequence"/>
</dbReference>
<evidence type="ECO:0000313" key="1">
    <source>
        <dbReference type="EMBL" id="OWZ12514.1"/>
    </source>
</evidence>
<evidence type="ECO:0000313" key="2">
    <source>
        <dbReference type="Proteomes" id="UP000198211"/>
    </source>
</evidence>